<name>J0ZBA7_9HYPH</name>
<dbReference type="EMBL" id="AILX01000012">
    <property type="protein sequence ID" value="EJF85168.1"/>
    <property type="molecule type" value="Genomic_DNA"/>
</dbReference>
<gene>
    <name evidence="2" type="ORF">MCW_01054</name>
</gene>
<sequence length="160" mass="18510">MFKLILRLFSLFLFVIHTQPTMAKETDNQFDFPYIIANYSLTEDFLLKIEEIGKKCDENLLSTSKPYNTEYDDSIEGQIASISARPKLMGLLRKKNLTAKDYIIGLMTLQATLIILNEDIENLKKEGIFFDKKNTVVSDNLEFGKKHTYRILKVLRSSCK</sequence>
<dbReference type="PATRIC" id="fig|1094564.3.peg.1201"/>
<comment type="caution">
    <text evidence="2">The sequence shown here is derived from an EMBL/GenBank/DDBJ whole genome shotgun (WGS) entry which is preliminary data.</text>
</comment>
<feature type="chain" id="PRO_5003742144" evidence="1">
    <location>
        <begin position="24"/>
        <end position="160"/>
    </location>
</feature>
<accession>J0ZBA7</accession>
<dbReference type="OrthoDB" id="7923635at2"/>
<evidence type="ECO:0000256" key="1">
    <source>
        <dbReference type="SAM" id="SignalP"/>
    </source>
</evidence>
<dbReference type="RefSeq" id="WP_006925884.1">
    <property type="nucleotide sequence ID" value="NZ_JH725102.1"/>
</dbReference>
<dbReference type="AlphaFoldDB" id="J0ZBA7"/>
<protein>
    <submittedName>
        <fullName evidence="2">Uncharacterized protein</fullName>
    </submittedName>
</protein>
<feature type="signal peptide" evidence="1">
    <location>
        <begin position="1"/>
        <end position="23"/>
    </location>
</feature>
<dbReference type="STRING" id="1094564.MCW_01054"/>
<dbReference type="HOGENOM" id="CLU_136639_0_0_5"/>
<reference evidence="2 3" key="1">
    <citation type="submission" date="2012-03" db="EMBL/GenBank/DDBJ databases">
        <title>The Genome Sequence of Bartonella washoensis 085-0475.</title>
        <authorList>
            <consortium name="The Broad Institute Genome Sequencing Platform"/>
            <consortium name="The Broad Institute Genome Sequencing Center for Infectious Disease"/>
            <person name="Feldgarden M."/>
            <person name="Kirby J."/>
            <person name="Kosoy M."/>
            <person name="Birtles R."/>
            <person name="Probert W.S."/>
            <person name="Chiaraviglio L."/>
            <person name="Young S.K."/>
            <person name="Zeng Q."/>
            <person name="Gargeya S."/>
            <person name="Fitzgerald M."/>
            <person name="Haas B."/>
            <person name="Abouelleil A."/>
            <person name="Alvarado L."/>
            <person name="Arachchi H.M."/>
            <person name="Berlin A."/>
            <person name="Chapman S.B."/>
            <person name="Gearin G."/>
            <person name="Goldberg J."/>
            <person name="Griggs A."/>
            <person name="Gujja S."/>
            <person name="Hansen M."/>
            <person name="Heiman D."/>
            <person name="Howarth C."/>
            <person name="Larimer J."/>
            <person name="Lui A."/>
            <person name="MacDonald P.J.P."/>
            <person name="McCowen C."/>
            <person name="Montmayeur A."/>
            <person name="Murphy C."/>
            <person name="Neiman D."/>
            <person name="Pearson M."/>
            <person name="Priest M."/>
            <person name="Roberts A."/>
            <person name="Saif S."/>
            <person name="Shea T."/>
            <person name="Sisk P."/>
            <person name="Stolte C."/>
            <person name="Sykes S."/>
            <person name="Wortman J."/>
            <person name="Nusbaum C."/>
            <person name="Birren B."/>
        </authorList>
    </citation>
    <scope>NUCLEOTIDE SEQUENCE [LARGE SCALE GENOMIC DNA]</scope>
    <source>
        <strain evidence="2 3">085-0475</strain>
    </source>
</reference>
<evidence type="ECO:0000313" key="3">
    <source>
        <dbReference type="Proteomes" id="UP000002646"/>
    </source>
</evidence>
<proteinExistence type="predicted"/>
<dbReference type="Proteomes" id="UP000002646">
    <property type="component" value="Unassembled WGS sequence"/>
</dbReference>
<keyword evidence="1" id="KW-0732">Signal</keyword>
<evidence type="ECO:0000313" key="2">
    <source>
        <dbReference type="EMBL" id="EJF85168.1"/>
    </source>
</evidence>
<organism evidence="2 3">
    <name type="scientific">Cardidatus Bartonella washoeensis 085-0475</name>
    <dbReference type="NCBI Taxonomy" id="1094564"/>
    <lineage>
        <taxon>Bacteria</taxon>
        <taxon>Pseudomonadati</taxon>
        <taxon>Pseudomonadota</taxon>
        <taxon>Alphaproteobacteria</taxon>
        <taxon>Hyphomicrobiales</taxon>
        <taxon>Bartonellaceae</taxon>
        <taxon>Bartonella</taxon>
    </lineage>
</organism>